<sequence>MGMVLPGMDDGKSFTIYQDVFIVNGGQVTVQASPNYPYQYLLMTETPETTETAQFFNKKSFPVYKASRRESKRPPMRRLKADHTLEDDTWVHHGIIEVDGQKVNKWMKTGVEGVDPQSGINSSSLIETGLLPNTWILMTDESDKKMVKLLGVNSLEDGKVFQETSVIYWEDLSEAGFRDDAPTLHSHLVRTYLVGESTRKFFKNGEKPDWKPRRRLRSSAGSPVPIDYFGLDEGTASAKYFTANKRQRHLMNVIEFEFPTGCAAELSVGEDTPYCLYVDMGNNKKIIAMVFVDVFDTDSQSHLEVGIETLSDRGASSFKFVLKAGRCAVIFQQGLPFAKLDITVCIHGGISYRGLPEQDAGVLQGSVDFSVSLNVRIRRLPKIGCEIFGKIEVYRIQVLINATVLTR</sequence>
<protein>
    <submittedName>
        <fullName evidence="1">Uncharacterized protein</fullName>
    </submittedName>
</protein>
<evidence type="ECO:0000313" key="1">
    <source>
        <dbReference type="EMBL" id="KAF4658801.1"/>
    </source>
</evidence>
<dbReference type="AlphaFoldDB" id="A0A7J6LIT5"/>
<accession>A0A7J6LIT5</accession>
<keyword evidence="2" id="KW-1185">Reference proteome</keyword>
<dbReference type="Proteomes" id="UP000591131">
    <property type="component" value="Unassembled WGS sequence"/>
</dbReference>
<dbReference type="Pfam" id="PF20525">
    <property type="entry name" value="DUF6740"/>
    <property type="match status" value="2"/>
</dbReference>
<dbReference type="InterPro" id="IPR046628">
    <property type="entry name" value="DUF6740"/>
</dbReference>
<proteinExistence type="predicted"/>
<organism evidence="1 2">
    <name type="scientific">Perkinsus chesapeaki</name>
    <name type="common">Clam parasite</name>
    <name type="synonym">Perkinsus andrewsi</name>
    <dbReference type="NCBI Taxonomy" id="330153"/>
    <lineage>
        <taxon>Eukaryota</taxon>
        <taxon>Sar</taxon>
        <taxon>Alveolata</taxon>
        <taxon>Perkinsozoa</taxon>
        <taxon>Perkinsea</taxon>
        <taxon>Perkinsida</taxon>
        <taxon>Perkinsidae</taxon>
        <taxon>Perkinsus</taxon>
    </lineage>
</organism>
<comment type="caution">
    <text evidence="1">The sequence shown here is derived from an EMBL/GenBank/DDBJ whole genome shotgun (WGS) entry which is preliminary data.</text>
</comment>
<dbReference type="EMBL" id="JAAPAO010000478">
    <property type="protein sequence ID" value="KAF4658801.1"/>
    <property type="molecule type" value="Genomic_DNA"/>
</dbReference>
<reference evidence="1 2" key="1">
    <citation type="submission" date="2020-04" db="EMBL/GenBank/DDBJ databases">
        <title>Perkinsus chesapeaki whole genome sequence.</title>
        <authorList>
            <person name="Bogema D.R."/>
        </authorList>
    </citation>
    <scope>NUCLEOTIDE SEQUENCE [LARGE SCALE GENOMIC DNA]</scope>
    <source>
        <strain evidence="1">ATCC PRA-425</strain>
    </source>
</reference>
<name>A0A7J6LIT5_PERCH</name>
<gene>
    <name evidence="1" type="ORF">FOL47_007811</name>
</gene>
<evidence type="ECO:0000313" key="2">
    <source>
        <dbReference type="Proteomes" id="UP000591131"/>
    </source>
</evidence>